<dbReference type="Proteomes" id="UP001164733">
    <property type="component" value="Plasmid pCF009-c"/>
</dbReference>
<gene>
    <name evidence="2" type="ORF">LL038_25550</name>
</gene>
<keyword evidence="1" id="KW-0732">Signal</keyword>
<accession>A0AA47I9L7</accession>
<keyword evidence="2" id="KW-0614">Plasmid</keyword>
<name>A0AA47I9L7_9CLOT</name>
<evidence type="ECO:0008006" key="4">
    <source>
        <dbReference type="Google" id="ProtNLM"/>
    </source>
</evidence>
<reference evidence="2" key="1">
    <citation type="submission" date="2021-11" db="EMBL/GenBank/DDBJ databases">
        <title>Clostridia strains as spoilage organisms.</title>
        <authorList>
            <person name="Wambui J."/>
            <person name="Stevens M.J.A."/>
            <person name="Stephan R."/>
        </authorList>
    </citation>
    <scope>NUCLEOTIDE SEQUENCE</scope>
    <source>
        <strain evidence="2">CF009</strain>
        <plasmid evidence="2">pCF009-c</plasmid>
    </source>
</reference>
<feature type="signal peptide" evidence="1">
    <location>
        <begin position="1"/>
        <end position="22"/>
    </location>
</feature>
<feature type="chain" id="PRO_5041450885" description="Glycine zipper family protein" evidence="1">
    <location>
        <begin position="23"/>
        <end position="212"/>
    </location>
</feature>
<evidence type="ECO:0000313" key="3">
    <source>
        <dbReference type="Proteomes" id="UP001164733"/>
    </source>
</evidence>
<dbReference type="AlphaFoldDB" id="A0AA47I9L7"/>
<dbReference type="EMBL" id="CP086242">
    <property type="protein sequence ID" value="WAG63335.1"/>
    <property type="molecule type" value="Genomic_DNA"/>
</dbReference>
<protein>
    <recommendedName>
        <fullName evidence="4">Glycine zipper family protein</fullName>
    </recommendedName>
</protein>
<sequence length="212" mass="22674">MSGIIISVMVFGTALPAQQVFASTVTKDSNKASVSTNFQSDKLTYFKPYVSVKDNKYILKIPSNIEKSINKDDLTIAKNRVKDLNNLIVEYNVKDVSMESGFTIIIDESTSANTMMSTASATSPEGVTKIEAHWNYARVWMSKSACRTVGLAVGGGVTGLLGAALDAIPVAGAVAAAAIGAVIMDYFSGKPYSAIWFDYNYVAGHGNVVHLQ</sequence>
<dbReference type="RefSeq" id="WP_216126951.1">
    <property type="nucleotide sequence ID" value="NZ_CP086242.1"/>
</dbReference>
<organism evidence="2 3">
    <name type="scientific">Clostridium estertheticum</name>
    <dbReference type="NCBI Taxonomy" id="238834"/>
    <lineage>
        <taxon>Bacteria</taxon>
        <taxon>Bacillati</taxon>
        <taxon>Bacillota</taxon>
        <taxon>Clostridia</taxon>
        <taxon>Eubacteriales</taxon>
        <taxon>Clostridiaceae</taxon>
        <taxon>Clostridium</taxon>
    </lineage>
</organism>
<proteinExistence type="predicted"/>
<geneLocation type="plasmid" evidence="2 3">
    <name>pCF009-c</name>
</geneLocation>
<evidence type="ECO:0000256" key="1">
    <source>
        <dbReference type="SAM" id="SignalP"/>
    </source>
</evidence>
<evidence type="ECO:0000313" key="2">
    <source>
        <dbReference type="EMBL" id="WAG63335.1"/>
    </source>
</evidence>